<proteinExistence type="inferred from homology"/>
<gene>
    <name evidence="3" type="primary">rpiA</name>
    <name evidence="4" type="ORF">DFR24_0232</name>
</gene>
<dbReference type="RefSeq" id="WP_133879511.1">
    <property type="nucleotide sequence ID" value="NZ_MWIN01000022.1"/>
</dbReference>
<feature type="binding site" evidence="3">
    <location>
        <begin position="94"/>
        <end position="97"/>
    </location>
    <ligand>
        <name>substrate</name>
    </ligand>
</feature>
<keyword evidence="5" id="KW-1185">Reference proteome</keyword>
<dbReference type="EC" id="5.3.1.6" evidence="3"/>
<feature type="binding site" evidence="3">
    <location>
        <position position="121"/>
    </location>
    <ligand>
        <name>substrate</name>
    </ligand>
</feature>
<organism evidence="4 5">
    <name type="scientific">Panacagrimonas perspica</name>
    <dbReference type="NCBI Taxonomy" id="381431"/>
    <lineage>
        <taxon>Bacteria</taxon>
        <taxon>Pseudomonadati</taxon>
        <taxon>Pseudomonadota</taxon>
        <taxon>Gammaproteobacteria</taxon>
        <taxon>Nevskiales</taxon>
        <taxon>Nevskiaceae</taxon>
        <taxon>Panacagrimonas</taxon>
    </lineage>
</organism>
<dbReference type="GO" id="GO:0005829">
    <property type="term" value="C:cytosol"/>
    <property type="evidence" value="ECO:0007669"/>
    <property type="project" value="TreeGrafter"/>
</dbReference>
<evidence type="ECO:0000313" key="4">
    <source>
        <dbReference type="EMBL" id="TDU30875.1"/>
    </source>
</evidence>
<comment type="function">
    <text evidence="3">Catalyzes the reversible conversion of ribose-5-phosphate to ribulose 5-phosphate.</text>
</comment>
<dbReference type="Pfam" id="PF06026">
    <property type="entry name" value="Rib_5-P_isom_A"/>
    <property type="match status" value="1"/>
</dbReference>
<evidence type="ECO:0000256" key="2">
    <source>
        <dbReference type="ARBA" id="ARBA00023235"/>
    </source>
</evidence>
<feature type="binding site" evidence="3">
    <location>
        <begin position="81"/>
        <end position="84"/>
    </location>
    <ligand>
        <name>substrate</name>
    </ligand>
</feature>
<feature type="binding site" evidence="3">
    <location>
        <begin position="28"/>
        <end position="31"/>
    </location>
    <ligand>
        <name>substrate</name>
    </ligand>
</feature>
<dbReference type="Gene3D" id="3.30.70.260">
    <property type="match status" value="1"/>
</dbReference>
<comment type="subunit">
    <text evidence="3">Homodimer.</text>
</comment>
<comment type="similarity">
    <text evidence="3">Belongs to the ribose 5-phosphate isomerase family.</text>
</comment>
<dbReference type="OrthoDB" id="5870696at2"/>
<reference evidence="4 5" key="1">
    <citation type="submission" date="2019-03" db="EMBL/GenBank/DDBJ databases">
        <title>Genomic Encyclopedia of Type Strains, Phase IV (KMG-IV): sequencing the most valuable type-strain genomes for metagenomic binning, comparative biology and taxonomic classification.</title>
        <authorList>
            <person name="Goeker M."/>
        </authorList>
    </citation>
    <scope>NUCLEOTIDE SEQUENCE [LARGE SCALE GENOMIC DNA]</scope>
    <source>
        <strain evidence="4 5">DSM 26377</strain>
    </source>
</reference>
<dbReference type="EMBL" id="SOBT01000008">
    <property type="protein sequence ID" value="TDU30875.1"/>
    <property type="molecule type" value="Genomic_DNA"/>
</dbReference>
<dbReference type="PANTHER" id="PTHR11934:SF0">
    <property type="entry name" value="RIBOSE-5-PHOSPHATE ISOMERASE"/>
    <property type="match status" value="1"/>
</dbReference>
<dbReference type="SUPFAM" id="SSF75445">
    <property type="entry name" value="D-ribose-5-phosphate isomerase (RpiA), lid domain"/>
    <property type="match status" value="1"/>
</dbReference>
<protein>
    <recommendedName>
        <fullName evidence="3">Ribose-5-phosphate isomerase A</fullName>
        <ecNumber evidence="3">5.3.1.6</ecNumber>
    </recommendedName>
    <alternativeName>
        <fullName evidence="3">Phosphoriboisomerase A</fullName>
        <shortName evidence="3">PRI</shortName>
    </alternativeName>
</protein>
<dbReference type="InterPro" id="IPR037171">
    <property type="entry name" value="NagB/RpiA_transferase-like"/>
</dbReference>
<dbReference type="CDD" id="cd01398">
    <property type="entry name" value="RPI_A"/>
    <property type="match status" value="1"/>
</dbReference>
<dbReference type="NCBIfam" id="NF001924">
    <property type="entry name" value="PRK00702.1"/>
    <property type="match status" value="1"/>
</dbReference>
<comment type="catalytic activity">
    <reaction evidence="1 3">
        <text>aldehydo-D-ribose 5-phosphate = D-ribulose 5-phosphate</text>
        <dbReference type="Rhea" id="RHEA:14657"/>
        <dbReference type="ChEBI" id="CHEBI:58121"/>
        <dbReference type="ChEBI" id="CHEBI:58273"/>
        <dbReference type="EC" id="5.3.1.6"/>
    </reaction>
</comment>
<dbReference type="GO" id="GO:0009052">
    <property type="term" value="P:pentose-phosphate shunt, non-oxidative branch"/>
    <property type="evidence" value="ECO:0007669"/>
    <property type="project" value="UniProtKB-UniRule"/>
</dbReference>
<dbReference type="AlphaFoldDB" id="A0A4S3K1W3"/>
<feature type="active site" description="Proton acceptor" evidence="3">
    <location>
        <position position="103"/>
    </location>
</feature>
<dbReference type="InterPro" id="IPR004788">
    <property type="entry name" value="Ribose5P_isomerase_type_A"/>
</dbReference>
<dbReference type="PANTHER" id="PTHR11934">
    <property type="entry name" value="RIBOSE-5-PHOSPHATE ISOMERASE"/>
    <property type="match status" value="1"/>
</dbReference>
<dbReference type="Gene3D" id="3.40.50.1360">
    <property type="match status" value="1"/>
</dbReference>
<dbReference type="GO" id="GO:0006014">
    <property type="term" value="P:D-ribose metabolic process"/>
    <property type="evidence" value="ECO:0007669"/>
    <property type="project" value="TreeGrafter"/>
</dbReference>
<sequence>MTQDEGKREAARAALKYLRPGEPIGIGTGSTVNHFIDLLAPHKSDIPAAVSSSEASTARLKALGIPVVDLNEAGSLSLYVDGADETNRHLQLIKGGGGALTREKIIAAASRMFVCIADESKLVPALGKFPLPVEVLPMARSYVAREIVKLGGQPELRAGFTTDNGNPILDIHGLRIEKPLELEQQISMIAGVVTVGLFAHRPADLLILGGPKGVQELKAAR</sequence>
<dbReference type="FunFam" id="3.40.50.1360:FF:000001">
    <property type="entry name" value="Ribose-5-phosphate isomerase A"/>
    <property type="match status" value="1"/>
</dbReference>
<comment type="caution">
    <text evidence="4">The sequence shown here is derived from an EMBL/GenBank/DDBJ whole genome shotgun (WGS) entry which is preliminary data.</text>
</comment>
<dbReference type="FunFam" id="3.30.70.260:FF:000004">
    <property type="entry name" value="Ribose-5-phosphate isomerase A"/>
    <property type="match status" value="1"/>
</dbReference>
<evidence type="ECO:0000256" key="1">
    <source>
        <dbReference type="ARBA" id="ARBA00001713"/>
    </source>
</evidence>
<dbReference type="GO" id="GO:0004751">
    <property type="term" value="F:ribose-5-phosphate isomerase activity"/>
    <property type="evidence" value="ECO:0007669"/>
    <property type="project" value="UniProtKB-UniRule"/>
</dbReference>
<dbReference type="NCBIfam" id="TIGR00021">
    <property type="entry name" value="rpiA"/>
    <property type="match status" value="1"/>
</dbReference>
<evidence type="ECO:0000256" key="3">
    <source>
        <dbReference type="HAMAP-Rule" id="MF_00170"/>
    </source>
</evidence>
<name>A0A4S3K1W3_9GAMM</name>
<dbReference type="HAMAP" id="MF_00170">
    <property type="entry name" value="Rib_5P_isom_A"/>
    <property type="match status" value="1"/>
</dbReference>
<keyword evidence="2 3" id="KW-0413">Isomerase</keyword>
<dbReference type="UniPathway" id="UPA00115">
    <property type="reaction ID" value="UER00412"/>
</dbReference>
<accession>A0A4S3K1W3</accession>
<dbReference type="Proteomes" id="UP000295341">
    <property type="component" value="Unassembled WGS sequence"/>
</dbReference>
<dbReference type="InterPro" id="IPR020672">
    <property type="entry name" value="Ribose5P_isomerase_typA_subgr"/>
</dbReference>
<evidence type="ECO:0000313" key="5">
    <source>
        <dbReference type="Proteomes" id="UP000295341"/>
    </source>
</evidence>
<dbReference type="SUPFAM" id="SSF100950">
    <property type="entry name" value="NagB/RpiA/CoA transferase-like"/>
    <property type="match status" value="1"/>
</dbReference>
<comment type="pathway">
    <text evidence="3">Carbohydrate degradation; pentose phosphate pathway; D-ribose 5-phosphate from D-ribulose 5-phosphate (non-oxidative stage): step 1/1.</text>
</comment>